<dbReference type="GO" id="GO:0005737">
    <property type="term" value="C:cytoplasm"/>
    <property type="evidence" value="ECO:0007669"/>
    <property type="project" value="UniProtKB-SubCell"/>
</dbReference>
<keyword evidence="8" id="KW-0067">ATP-binding</keyword>
<comment type="subcellular location">
    <subcellularLocation>
        <location evidence="1">Cytoplasm</location>
    </subcellularLocation>
</comment>
<dbReference type="InterPro" id="IPR003442">
    <property type="entry name" value="T6A_TsaE"/>
</dbReference>
<evidence type="ECO:0000256" key="1">
    <source>
        <dbReference type="ARBA" id="ARBA00004496"/>
    </source>
</evidence>
<evidence type="ECO:0000256" key="2">
    <source>
        <dbReference type="ARBA" id="ARBA00007599"/>
    </source>
</evidence>
<evidence type="ECO:0000256" key="8">
    <source>
        <dbReference type="ARBA" id="ARBA00022840"/>
    </source>
</evidence>
<accession>A0A3B1AIG7</accession>
<evidence type="ECO:0000313" key="11">
    <source>
        <dbReference type="EMBL" id="VAX05666.1"/>
    </source>
</evidence>
<evidence type="ECO:0000256" key="9">
    <source>
        <dbReference type="ARBA" id="ARBA00022842"/>
    </source>
</evidence>
<dbReference type="SUPFAM" id="SSF52540">
    <property type="entry name" value="P-loop containing nucleoside triphosphate hydrolases"/>
    <property type="match status" value="1"/>
</dbReference>
<keyword evidence="9" id="KW-0460">Magnesium</keyword>
<sequence length="159" mass="17515">MNIFLADEAATEDLGRALAKVCPAHCLIFLKGDLGAGKTTFSRGFLRGLGYTGRVKSPTYTLLEPYDIPSDDKSRVQHVCHFDLYRLADPEELAYLGAEDCFADGSVILVEWPEQGEGMLPVADVTLFLQYQNNSRQAHLLAGTERGQQLLQLLASPQL</sequence>
<keyword evidence="6" id="KW-0479">Metal-binding</keyword>
<evidence type="ECO:0000256" key="5">
    <source>
        <dbReference type="ARBA" id="ARBA00022694"/>
    </source>
</evidence>
<evidence type="ECO:0000256" key="7">
    <source>
        <dbReference type="ARBA" id="ARBA00022741"/>
    </source>
</evidence>
<proteinExistence type="inferred from homology"/>
<dbReference type="AlphaFoldDB" id="A0A3B1AIG7"/>
<comment type="similarity">
    <text evidence="2">Belongs to the TsaE family.</text>
</comment>
<dbReference type="EMBL" id="UOFY01000003">
    <property type="protein sequence ID" value="VAX05666.1"/>
    <property type="molecule type" value="Genomic_DNA"/>
</dbReference>
<dbReference type="GO" id="GO:0005524">
    <property type="term" value="F:ATP binding"/>
    <property type="evidence" value="ECO:0007669"/>
    <property type="project" value="UniProtKB-KW"/>
</dbReference>
<dbReference type="GO" id="GO:0002949">
    <property type="term" value="P:tRNA threonylcarbamoyladenosine modification"/>
    <property type="evidence" value="ECO:0007669"/>
    <property type="project" value="InterPro"/>
</dbReference>
<keyword evidence="5" id="KW-0819">tRNA processing</keyword>
<evidence type="ECO:0000256" key="6">
    <source>
        <dbReference type="ARBA" id="ARBA00022723"/>
    </source>
</evidence>
<dbReference type="GO" id="GO:0046872">
    <property type="term" value="F:metal ion binding"/>
    <property type="evidence" value="ECO:0007669"/>
    <property type="project" value="UniProtKB-KW"/>
</dbReference>
<keyword evidence="4" id="KW-0963">Cytoplasm</keyword>
<dbReference type="InterPro" id="IPR027417">
    <property type="entry name" value="P-loop_NTPase"/>
</dbReference>
<reference evidence="11" key="1">
    <citation type="submission" date="2018-06" db="EMBL/GenBank/DDBJ databases">
        <authorList>
            <person name="Zhirakovskaya E."/>
        </authorList>
    </citation>
    <scope>NUCLEOTIDE SEQUENCE</scope>
</reference>
<evidence type="ECO:0000256" key="10">
    <source>
        <dbReference type="ARBA" id="ARBA00032441"/>
    </source>
</evidence>
<evidence type="ECO:0000256" key="3">
    <source>
        <dbReference type="ARBA" id="ARBA00019010"/>
    </source>
</evidence>
<gene>
    <name evidence="11" type="ORF">MNBD_GAMMA25-1081</name>
</gene>
<dbReference type="Gene3D" id="3.40.50.300">
    <property type="entry name" value="P-loop containing nucleotide triphosphate hydrolases"/>
    <property type="match status" value="1"/>
</dbReference>
<dbReference type="PANTHER" id="PTHR33540:SF2">
    <property type="entry name" value="TRNA THREONYLCARBAMOYLADENOSINE BIOSYNTHESIS PROTEIN TSAE"/>
    <property type="match status" value="1"/>
</dbReference>
<evidence type="ECO:0000256" key="4">
    <source>
        <dbReference type="ARBA" id="ARBA00022490"/>
    </source>
</evidence>
<name>A0A3B1AIG7_9ZZZZ</name>
<protein>
    <recommendedName>
        <fullName evidence="3">tRNA threonylcarbamoyladenosine biosynthesis protein TsaE</fullName>
    </recommendedName>
    <alternativeName>
        <fullName evidence="10">t(6)A37 threonylcarbamoyladenosine biosynthesis protein TsaE</fullName>
    </alternativeName>
</protein>
<dbReference type="PANTHER" id="PTHR33540">
    <property type="entry name" value="TRNA THREONYLCARBAMOYLADENOSINE BIOSYNTHESIS PROTEIN TSAE"/>
    <property type="match status" value="1"/>
</dbReference>
<keyword evidence="7" id="KW-0547">Nucleotide-binding</keyword>
<dbReference type="NCBIfam" id="TIGR00150">
    <property type="entry name" value="T6A_YjeE"/>
    <property type="match status" value="1"/>
</dbReference>
<dbReference type="Pfam" id="PF02367">
    <property type="entry name" value="TsaE"/>
    <property type="match status" value="1"/>
</dbReference>
<organism evidence="11">
    <name type="scientific">hydrothermal vent metagenome</name>
    <dbReference type="NCBI Taxonomy" id="652676"/>
    <lineage>
        <taxon>unclassified sequences</taxon>
        <taxon>metagenomes</taxon>
        <taxon>ecological metagenomes</taxon>
    </lineage>
</organism>